<dbReference type="Proteomes" id="UP000215635">
    <property type="component" value="Unassembled WGS sequence"/>
</dbReference>
<evidence type="ECO:0000313" key="1">
    <source>
        <dbReference type="EMBL" id="PAK90051.1"/>
    </source>
</evidence>
<protein>
    <submittedName>
        <fullName evidence="1">Uncharacterized protein</fullName>
    </submittedName>
</protein>
<sequence>MSIFQEIIDKNNVITITHNEIYKEGWFIGSALMGQDFKNLSQNKYFYKQDTVWTKVIDLKKISPYWEIHNKTLNFLFVDQHLDTSLNLLNDILKVLKEESGNSKLQFIYITEDEDIKKWLDNNRQSYAEKKIPFSIENNRVGSYFKVFVYDDVNKKFYPFVDCTRFHLYGKEYFDININQFYMEMVKYLISKTYIPFKFKIYFEIFKIQKKVDEVLETQDETKFISLLDCLLYMSDRECPITSDYSGHITKKILKKFIFYALINGKNPEMVFDKLNPEYVIFLKKELGNYKKKFLNLIDKYDLETLEDRYGISRDIYEYLTGKYKPVKYDERERIRYFTDIPFIQENVEYLDFEQLVRKIGK</sequence>
<name>A0AAQ0U0U3_9LACT</name>
<organism evidence="1 2">
    <name type="scientific">Lactococcus lactis</name>
    <dbReference type="NCBI Taxonomy" id="1358"/>
    <lineage>
        <taxon>Bacteria</taxon>
        <taxon>Bacillati</taxon>
        <taxon>Bacillota</taxon>
        <taxon>Bacilli</taxon>
        <taxon>Lactobacillales</taxon>
        <taxon>Streptococcaceae</taxon>
        <taxon>Lactococcus</taxon>
    </lineage>
</organism>
<evidence type="ECO:0000313" key="2">
    <source>
        <dbReference type="Proteomes" id="UP000215635"/>
    </source>
</evidence>
<dbReference type="RefSeq" id="WP_095348266.1">
    <property type="nucleotide sequence ID" value="NZ_CP184687.1"/>
</dbReference>
<reference evidence="1 2" key="1">
    <citation type="submission" date="2017-04" db="EMBL/GenBank/DDBJ databases">
        <title>Kefir bacterial isolates.</title>
        <authorList>
            <person name="Kim Y."/>
            <person name="Blasche S."/>
            <person name="Patil K.R."/>
        </authorList>
    </citation>
    <scope>NUCLEOTIDE SEQUENCE [LARGE SCALE GENOMIC DNA]</scope>
    <source>
        <strain evidence="1 2">OG2</strain>
    </source>
</reference>
<proteinExistence type="predicted"/>
<dbReference type="AlphaFoldDB" id="A0AAQ0U0U3"/>
<gene>
    <name evidence="1" type="ORF">B8W88_02575</name>
</gene>
<comment type="caution">
    <text evidence="1">The sequence shown here is derived from an EMBL/GenBank/DDBJ whole genome shotgun (WGS) entry which is preliminary data.</text>
</comment>
<accession>A0AAQ0U0U3</accession>
<dbReference type="EMBL" id="NCWV01000002">
    <property type="protein sequence ID" value="PAK90051.1"/>
    <property type="molecule type" value="Genomic_DNA"/>
</dbReference>